<evidence type="ECO:0000256" key="12">
    <source>
        <dbReference type="ARBA" id="ARBA00023239"/>
    </source>
</evidence>
<dbReference type="PRINTS" id="PR00369">
    <property type="entry name" value="FLAVODOXIN"/>
</dbReference>
<feature type="domain" description="Flavodoxin-like" evidence="15">
    <location>
        <begin position="60"/>
        <end position="208"/>
    </location>
</feature>
<comment type="catalytic activity">
    <reaction evidence="14">
        <text>N(1)-methylguanosine(37) in tRNA(Phe) + pyruvate + S-adenosyl-L-methionine = 4-demethylwyosine(37) in tRNA(Phe) + 5'-deoxyadenosine + L-methionine + CO2 + H2O</text>
        <dbReference type="Rhea" id="RHEA:36347"/>
        <dbReference type="Rhea" id="RHEA-COMP:10164"/>
        <dbReference type="Rhea" id="RHEA-COMP:10165"/>
        <dbReference type="ChEBI" id="CHEBI:15361"/>
        <dbReference type="ChEBI" id="CHEBI:15377"/>
        <dbReference type="ChEBI" id="CHEBI:16526"/>
        <dbReference type="ChEBI" id="CHEBI:17319"/>
        <dbReference type="ChEBI" id="CHEBI:57844"/>
        <dbReference type="ChEBI" id="CHEBI:59789"/>
        <dbReference type="ChEBI" id="CHEBI:64315"/>
        <dbReference type="ChEBI" id="CHEBI:73542"/>
        <dbReference type="EC" id="4.1.3.44"/>
    </reaction>
</comment>
<evidence type="ECO:0000256" key="3">
    <source>
        <dbReference type="ARBA" id="ARBA00010115"/>
    </source>
</evidence>
<dbReference type="InterPro" id="IPR013785">
    <property type="entry name" value="Aldolase_TIM"/>
</dbReference>
<dbReference type="FunFam" id="3.20.20.70:FF:000196">
    <property type="entry name" value="S-adenosyl-L-methionine-dependent tRNA 4-demethylwyosine synthase"/>
    <property type="match status" value="1"/>
</dbReference>
<protein>
    <recommendedName>
        <fullName evidence="4">tRNA 4-demethylwyosine synthase (AdoMet-dependent)</fullName>
        <ecNumber evidence="4">4.1.3.44</ecNumber>
    </recommendedName>
</protein>
<sequence length="648" mass="71966">MPISISTLSSVPARLTLLALFSATTFYCLYKSRRLRNLKLSFYPNSNPNPNPNANPNSKPKILFLSQTGTSESLARRLHRLLASNDVAFDLLDSQHYDPDDLPKEALLLLVASTWQDAEPPPASRFFATWLADTAKDFRAGSLLLSHCKFAVFGVGSRAYGDSFNTVARDLVKHLRALGAREVVHLGEGDVDGDDVDAVFDLWCAKVVAVLKGGAVENGGDDGEECGFSSSEEDSDVESEIVDLEDIAGKAPSRKLVSNGEEANGKLKGKGEMVTPVIRANLEKQGYKIIGSHSGVKICRWTKAQLRGRGGCYKHSFYGIESHRCMEATPSLACANKCVFCWRHHTNPVGKSWQWKMDDPLEIVNSAINLHTNMIKQMKGVPGVTLERLDEGLSPRHCALSLVGEPIMYPEINALVDELHKRRISTFLVTNAQFPEKIKSLKPVTQLYVSVDAATKDSLKAIDRPLFGDFWERFINSLTALREKHQRTVYRLTLVKGWNAEEVDAYSKLFSLGDPDFVEIKGVTYCGSSATSKLTMENVPWHADVKAFSEALALKSQGEYEVACEHAHSCCVLLGKTSKFKIDGQWHTWIDYDKFHDLVASGRTFDSIDYMSATPSWATYGSEEGGFDPGQLRYRKERHHKSSRNQSG</sequence>
<dbReference type="Gene3D" id="3.40.50.360">
    <property type="match status" value="1"/>
</dbReference>
<keyword evidence="10" id="KW-0408">Iron</keyword>
<evidence type="ECO:0000313" key="17">
    <source>
        <dbReference type="EMBL" id="KAK7310433.1"/>
    </source>
</evidence>
<dbReference type="InterPro" id="IPR008254">
    <property type="entry name" value="Flavodoxin/NO_synth"/>
</dbReference>
<dbReference type="EMBL" id="JAYKXN010000002">
    <property type="protein sequence ID" value="KAK7310433.1"/>
    <property type="molecule type" value="Genomic_DNA"/>
</dbReference>
<evidence type="ECO:0000256" key="7">
    <source>
        <dbReference type="ARBA" id="ARBA00022694"/>
    </source>
</evidence>
<evidence type="ECO:0000259" key="15">
    <source>
        <dbReference type="PROSITE" id="PS50902"/>
    </source>
</evidence>
<dbReference type="SFLD" id="SFLDF00284">
    <property type="entry name" value="tRNA_wybutosine-synthesizing"/>
    <property type="match status" value="1"/>
</dbReference>
<reference evidence="17 18" key="1">
    <citation type="submission" date="2024-01" db="EMBL/GenBank/DDBJ databases">
        <title>The genomes of 5 underutilized Papilionoideae crops provide insights into root nodulation and disease resistance.</title>
        <authorList>
            <person name="Yuan L."/>
        </authorList>
    </citation>
    <scope>NUCLEOTIDE SEQUENCE [LARGE SCALE GENOMIC DNA]</scope>
    <source>
        <strain evidence="17">LY-2023</strain>
        <tissue evidence="17">Leaf</tissue>
    </source>
</reference>
<dbReference type="SUPFAM" id="SSF102114">
    <property type="entry name" value="Radical SAM enzymes"/>
    <property type="match status" value="1"/>
</dbReference>
<evidence type="ECO:0000256" key="2">
    <source>
        <dbReference type="ARBA" id="ARBA00004797"/>
    </source>
</evidence>
<proteinExistence type="inferred from homology"/>
<dbReference type="Gene3D" id="3.20.20.70">
    <property type="entry name" value="Aldolase class I"/>
    <property type="match status" value="1"/>
</dbReference>
<dbReference type="InterPro" id="IPR034556">
    <property type="entry name" value="tRNA_wybutosine-synthase"/>
</dbReference>
<dbReference type="GO" id="GO:0046872">
    <property type="term" value="F:metal ion binding"/>
    <property type="evidence" value="ECO:0007669"/>
    <property type="project" value="UniProtKB-KW"/>
</dbReference>
<keyword evidence="12" id="KW-0456">Lyase</keyword>
<comment type="cofactor">
    <cofactor evidence="1">
        <name>[4Fe-4S] cluster</name>
        <dbReference type="ChEBI" id="CHEBI:49883"/>
    </cofactor>
</comment>
<evidence type="ECO:0000256" key="5">
    <source>
        <dbReference type="ARBA" id="ARBA00022485"/>
    </source>
</evidence>
<dbReference type="SFLD" id="SFLDG01071">
    <property type="entry name" value="tRNA_wybutosine-synthesizing"/>
    <property type="match status" value="1"/>
</dbReference>
<dbReference type="EC" id="4.1.3.44" evidence="4"/>
<comment type="pathway">
    <text evidence="2">tRNA modification; wybutosine-tRNA(Phe) biosynthesis.</text>
</comment>
<dbReference type="Pfam" id="PF00258">
    <property type="entry name" value="Flavodoxin_1"/>
    <property type="match status" value="1"/>
</dbReference>
<dbReference type="GO" id="GO:0010181">
    <property type="term" value="F:FMN binding"/>
    <property type="evidence" value="ECO:0007669"/>
    <property type="project" value="InterPro"/>
</dbReference>
<dbReference type="InterPro" id="IPR029039">
    <property type="entry name" value="Flavoprotein-like_sf"/>
</dbReference>
<dbReference type="GO" id="GO:0031591">
    <property type="term" value="P:wybutosine biosynthetic process"/>
    <property type="evidence" value="ECO:0007669"/>
    <property type="project" value="TreeGrafter"/>
</dbReference>
<feature type="domain" description="Radical SAM core" evidence="16">
    <location>
        <begin position="318"/>
        <end position="561"/>
    </location>
</feature>
<comment type="similarity">
    <text evidence="3">Belongs to the TYW1 family.</text>
</comment>
<dbReference type="InterPro" id="IPR058240">
    <property type="entry name" value="rSAM_sf"/>
</dbReference>
<dbReference type="InterPro" id="IPR013917">
    <property type="entry name" value="tRNA_wybutosine-synth"/>
</dbReference>
<dbReference type="GO" id="GO:0102521">
    <property type="term" value="F:tRNA-4-demethylwyosine synthase activity"/>
    <property type="evidence" value="ECO:0007669"/>
    <property type="project" value="UniProtKB-EC"/>
</dbReference>
<dbReference type="GO" id="GO:0051539">
    <property type="term" value="F:4 iron, 4 sulfur cluster binding"/>
    <property type="evidence" value="ECO:0007669"/>
    <property type="project" value="UniProtKB-KW"/>
</dbReference>
<keyword evidence="18" id="KW-1185">Reference proteome</keyword>
<keyword evidence="7" id="KW-0819">tRNA processing</keyword>
<keyword evidence="8" id="KW-0479">Metal-binding</keyword>
<dbReference type="AlphaFoldDB" id="A0AAN9K520"/>
<name>A0AAN9K520_CLITE</name>
<dbReference type="PANTHER" id="PTHR13930:SF0">
    <property type="entry name" value="S-ADENOSYL-L-METHIONINE-DEPENDENT TRNA 4-DEMETHYLWYOSINE SYNTHASE TYW1-RELATED"/>
    <property type="match status" value="1"/>
</dbReference>
<evidence type="ECO:0000256" key="9">
    <source>
        <dbReference type="ARBA" id="ARBA00022741"/>
    </source>
</evidence>
<dbReference type="InterPro" id="IPR007197">
    <property type="entry name" value="rSAM"/>
</dbReference>
<evidence type="ECO:0000256" key="11">
    <source>
        <dbReference type="ARBA" id="ARBA00023014"/>
    </source>
</evidence>
<evidence type="ECO:0000256" key="6">
    <source>
        <dbReference type="ARBA" id="ARBA00022691"/>
    </source>
</evidence>
<evidence type="ECO:0000256" key="14">
    <source>
        <dbReference type="ARBA" id="ARBA00049466"/>
    </source>
</evidence>
<dbReference type="Proteomes" id="UP001359559">
    <property type="component" value="Unassembled WGS sequence"/>
</dbReference>
<dbReference type="Pfam" id="PF08608">
    <property type="entry name" value="Wyosine_form"/>
    <property type="match status" value="1"/>
</dbReference>
<evidence type="ECO:0000313" key="18">
    <source>
        <dbReference type="Proteomes" id="UP001359559"/>
    </source>
</evidence>
<evidence type="ECO:0000256" key="8">
    <source>
        <dbReference type="ARBA" id="ARBA00022723"/>
    </source>
</evidence>
<accession>A0AAN9K520</accession>
<evidence type="ECO:0000256" key="10">
    <source>
        <dbReference type="ARBA" id="ARBA00023004"/>
    </source>
</evidence>
<dbReference type="SFLD" id="SFLDS00029">
    <property type="entry name" value="Radical_SAM"/>
    <property type="match status" value="1"/>
</dbReference>
<keyword evidence="6" id="KW-0949">S-adenosyl-L-methionine</keyword>
<dbReference type="InterPro" id="IPR001094">
    <property type="entry name" value="Flavdoxin-like"/>
</dbReference>
<dbReference type="CDD" id="cd01335">
    <property type="entry name" value="Radical_SAM"/>
    <property type="match status" value="1"/>
</dbReference>
<keyword evidence="5" id="KW-0004">4Fe-4S</keyword>
<keyword evidence="9" id="KW-0547">Nucleotide-binding</keyword>
<keyword evidence="11" id="KW-0411">Iron-sulfur</keyword>
<dbReference type="PANTHER" id="PTHR13930">
    <property type="entry name" value="S-ADENOSYL-L-METHIONINE-DEPENDENT TRNA 4-DEMETHYLWYOSINE SYNTHASE"/>
    <property type="match status" value="1"/>
</dbReference>
<gene>
    <name evidence="17" type="ORF">RJT34_07964</name>
</gene>
<dbReference type="PROSITE" id="PS51918">
    <property type="entry name" value="RADICAL_SAM"/>
    <property type="match status" value="1"/>
</dbReference>
<evidence type="ECO:0000259" key="16">
    <source>
        <dbReference type="PROSITE" id="PS51918"/>
    </source>
</evidence>
<evidence type="ECO:0000256" key="4">
    <source>
        <dbReference type="ARBA" id="ARBA00012821"/>
    </source>
</evidence>
<evidence type="ECO:0000256" key="13">
    <source>
        <dbReference type="ARBA" id="ARBA00025368"/>
    </source>
</evidence>
<comment type="function">
    <text evidence="13">Probable component of the wybutosine biosynthesis pathway. Wybutosine is a hyper modified guanosine with a tricyclic base found at the 3'-position adjacent to the anticodon of eukaryotic phenylalanine tRNA. Catalyzes the condensation of N-methylguanine with 2 carbon atoms from pyruvate to form the tricyclic 4-demethylwyosine, an intermediate in wybutosine biosynthesis.</text>
</comment>
<organism evidence="17 18">
    <name type="scientific">Clitoria ternatea</name>
    <name type="common">Butterfly pea</name>
    <dbReference type="NCBI Taxonomy" id="43366"/>
    <lineage>
        <taxon>Eukaryota</taxon>
        <taxon>Viridiplantae</taxon>
        <taxon>Streptophyta</taxon>
        <taxon>Embryophyta</taxon>
        <taxon>Tracheophyta</taxon>
        <taxon>Spermatophyta</taxon>
        <taxon>Magnoliopsida</taxon>
        <taxon>eudicotyledons</taxon>
        <taxon>Gunneridae</taxon>
        <taxon>Pentapetalae</taxon>
        <taxon>rosids</taxon>
        <taxon>fabids</taxon>
        <taxon>Fabales</taxon>
        <taxon>Fabaceae</taxon>
        <taxon>Papilionoideae</taxon>
        <taxon>50 kb inversion clade</taxon>
        <taxon>NPAAA clade</taxon>
        <taxon>indigoferoid/millettioid clade</taxon>
        <taxon>Phaseoleae</taxon>
        <taxon>Clitoria</taxon>
    </lineage>
</organism>
<dbReference type="Pfam" id="PF04055">
    <property type="entry name" value="Radical_SAM"/>
    <property type="match status" value="1"/>
</dbReference>
<evidence type="ECO:0000256" key="1">
    <source>
        <dbReference type="ARBA" id="ARBA00001966"/>
    </source>
</evidence>
<dbReference type="SUPFAM" id="SSF52218">
    <property type="entry name" value="Flavoproteins"/>
    <property type="match status" value="1"/>
</dbReference>
<comment type="caution">
    <text evidence="17">The sequence shown here is derived from an EMBL/GenBank/DDBJ whole genome shotgun (WGS) entry which is preliminary data.</text>
</comment>
<dbReference type="PROSITE" id="PS50902">
    <property type="entry name" value="FLAVODOXIN_LIKE"/>
    <property type="match status" value="1"/>
</dbReference>